<feature type="domain" description="BRCT" evidence="7">
    <location>
        <begin position="1307"/>
        <end position="1373"/>
    </location>
</feature>
<reference evidence="8" key="1">
    <citation type="submission" date="2018-08" db="EMBL/GenBank/DDBJ databases">
        <authorList>
            <person name="Cornetti L."/>
        </authorList>
    </citation>
    <scope>NUCLEOTIDE SEQUENCE</scope>
    <source>
        <strain evidence="8">CH-H-2</strain>
    </source>
</reference>
<dbReference type="PANTHER" id="PTHR23196">
    <property type="entry name" value="PAX TRANSCRIPTION ACTIVATION DOMAIN INTERACTING PROTEIN"/>
    <property type="match status" value="1"/>
</dbReference>
<evidence type="ECO:0000256" key="1">
    <source>
        <dbReference type="ARBA" id="ARBA00004123"/>
    </source>
</evidence>
<evidence type="ECO:0000256" key="4">
    <source>
        <dbReference type="ARBA" id="ARBA00023858"/>
    </source>
</evidence>
<feature type="region of interest" description="Disordered" evidence="6">
    <location>
        <begin position="319"/>
        <end position="351"/>
    </location>
</feature>
<dbReference type="GO" id="GO:0006974">
    <property type="term" value="P:DNA damage response"/>
    <property type="evidence" value="ECO:0007669"/>
    <property type="project" value="UniProtKB-KW"/>
</dbReference>
<dbReference type="SUPFAM" id="SSF52113">
    <property type="entry name" value="BRCT domain"/>
    <property type="match status" value="5"/>
</dbReference>
<comment type="subcellular location">
    <subcellularLocation>
        <location evidence="1">Nucleus</location>
    </subcellularLocation>
</comment>
<sequence length="1495" mass="167153">MEQPNANKFLEEIKYFSSGNLSETVQYLLTNGGSKSFKYASDMITHCIVGESADANVIEEVRDIYEKPVVQSNWISLSTHASRLLPILPFDPKIPAIFKGVVACVSKLSTKDVRKLWALLEIYGGKLKPIMDSTCTHLICGKACGIKYEEALKRGFVVVVTPDWITHCIAEKSLVCSEGYHPSLIIDPKEKIQHRSTVESLRNLKPIQEKKEETKLRVEEVKPAESKLNEVKTLSDSSTLVQQTPQPEVFSHPTTTITAPPSTKNMRVASNLPPHLEQQLQQHSMMRNTAPRQQHQGAGAHSGVRMVRSGLGTTWRGTNQQAALQRPVSHPTSGVEQRPHQQTQQGTRMGNTVQQIRGQVNQAAPQGTNSQAFAIHHQQSMQQLPGMVRQVRLVNPSAQAQQQPMPSVNNSENARPNESGLQRGQTGSQNFQQPQNRLPLNQTTHIVKMVVSQHQVDGKSVNHLEQPSGSPNLMNQQQLQFSNIYSQNGQQIQSTVQQPITAQIATHQQHHFQQTTDDNGNFGVSSATQQTRQQQSAENSYSNVQIQNTGFAQHQQRPSTRLPISTNVQQQGNQGPQQPHMQILQQPQMQQQQTQVQQQQSQMQQSSQQPPQQIPQQVRPLTWQQQQMLHMHIQNMSPQARQQLQQLTPQMRYAVLQRILQQQEANMQQSHGQPVGQNPQSQGQPMTQIVSNPGQRLSTQRPHTWQEQQIQQQNQMGPQQQPVRLNGSQNPVNQLNQAQGSKPTQNTSAIQPVHEQQVVSSQLSQVQVHQQHQMQPLISQGQPQSAMVGTVQLSGAVQLSQPQQQQNHEQPTNSVNPKTKTALANLLSTRLQTAPGTTQQPGTPQLIGLSQQPIVSQQPLISQQQTIAIQQPVVGQQPVAPPQTGVPSQPMLNQQHPHILQQHQRRSLQNITNGGSNVGSTILATVNSAASVANQVQQQVKSGMNAVSFPGAPMPVSLGPDTRVSVPGQSVMRREFPIQQQQQLHSHEPGVKLPEHLCLLGCVVLIVDYQRSVSSSELLQWTKLMSSKGAEIETMYNPRITHLLCETSRSAVAQQALRDGKRLVTAFWLNDVVLKQHMFPPSQVLHFPTPYGEAERPCRNMLVSLSGFEGDDRLRIRFMCEAVGLNYTGHFSSQHDVLICRKPEGPKFQKAREWRKPVVTTTWLAQVYFGFLNAINQIHHPKYQQFNSPAYQQDPLKFEMNMAGNFLAAWRVPVRITPESLDKFNKLPAQLRLKRHSCATNVVGNDVGESSATRKKLKIEEEDKEKHERSSSNVDAILEDVIKGGFEKKIIGKIRVLIRFSGFDATDVSKAAVKLGAGLAVNNREATHLVMPTIMRTPKLLCCLPVVKFIVSPRWIHESAQEGKLLDEEPYLLKDSELERKMNIDVVKLLSFPTRDQLFKGKTFYITPSVVPSRIVLKDVVESSGGKVVTQPISMKAISDMMQKDETAYVVISCATDFHLLIDMAKHKIGIYSSELILSAVLKQEIIREPFRIEL</sequence>
<evidence type="ECO:0000256" key="2">
    <source>
        <dbReference type="ARBA" id="ARBA00022763"/>
    </source>
</evidence>
<keyword evidence="2" id="KW-0227">DNA damage</keyword>
<feature type="region of interest" description="Disordered" evidence="6">
    <location>
        <begin position="396"/>
        <end position="436"/>
    </location>
</feature>
<dbReference type="PROSITE" id="PS50172">
    <property type="entry name" value="BRCT"/>
    <property type="match status" value="5"/>
</dbReference>
<evidence type="ECO:0000256" key="6">
    <source>
        <dbReference type="SAM" id="MobiDB-lite"/>
    </source>
</evidence>
<dbReference type="Pfam" id="PF00533">
    <property type="entry name" value="BRCT"/>
    <property type="match status" value="1"/>
</dbReference>
<feature type="compositionally biased region" description="Polar residues" evidence="6">
    <location>
        <begin position="404"/>
        <end position="436"/>
    </location>
</feature>
<feature type="domain" description="BRCT" evidence="7">
    <location>
        <begin position="93"/>
        <end position="182"/>
    </location>
</feature>
<protein>
    <recommendedName>
        <fullName evidence="4">PAX-interacting protein 1</fullName>
    </recommendedName>
    <alternativeName>
        <fullName evidence="5">PAX transactivation activation domain-interacting protein</fullName>
    </alternativeName>
</protein>
<feature type="compositionally biased region" description="Low complexity" evidence="6">
    <location>
        <begin position="706"/>
        <end position="721"/>
    </location>
</feature>
<name>A0A4Y7NGE3_9CRUS</name>
<dbReference type="EMBL" id="LR022640">
    <property type="protein sequence ID" value="SVE92259.1"/>
    <property type="molecule type" value="mRNA"/>
</dbReference>
<dbReference type="InterPro" id="IPR051579">
    <property type="entry name" value="DDR_Transcriptional_Reg"/>
</dbReference>
<gene>
    <name evidence="8" type="primary">EOG090X027U</name>
</gene>
<dbReference type="CDD" id="cd17714">
    <property type="entry name" value="BRCT_PAXIP1_rpt1"/>
    <property type="match status" value="1"/>
</dbReference>
<feature type="compositionally biased region" description="Low complexity" evidence="6">
    <location>
        <begin position="525"/>
        <end position="537"/>
    </location>
</feature>
<evidence type="ECO:0000256" key="3">
    <source>
        <dbReference type="ARBA" id="ARBA00023242"/>
    </source>
</evidence>
<proteinExistence type="evidence at transcript level"/>
<feature type="compositionally biased region" description="Low complexity" evidence="6">
    <location>
        <begin position="505"/>
        <end position="516"/>
    </location>
</feature>
<feature type="domain" description="BRCT" evidence="7">
    <location>
        <begin position="5"/>
        <end position="92"/>
    </location>
</feature>
<evidence type="ECO:0000313" key="8">
    <source>
        <dbReference type="EMBL" id="SVE92259.1"/>
    </source>
</evidence>
<dbReference type="SMART" id="SM00292">
    <property type="entry name" value="BRCT"/>
    <property type="match status" value="5"/>
</dbReference>
<dbReference type="Pfam" id="PF16770">
    <property type="entry name" value="RTT107_BRCT_5"/>
    <property type="match status" value="1"/>
</dbReference>
<feature type="region of interest" description="Disordered" evidence="6">
    <location>
        <begin position="505"/>
        <end position="541"/>
    </location>
</feature>
<accession>A0A4Y7NGE3</accession>
<feature type="compositionally biased region" description="Polar residues" evidence="6">
    <location>
        <begin position="330"/>
        <end position="351"/>
    </location>
</feature>
<feature type="compositionally biased region" description="Polar residues" evidence="6">
    <location>
        <begin position="232"/>
        <end position="263"/>
    </location>
</feature>
<dbReference type="Gene3D" id="3.40.50.10190">
    <property type="entry name" value="BRCT domain"/>
    <property type="match status" value="6"/>
</dbReference>
<keyword evidence="3" id="KW-0539">Nucleus</keyword>
<feature type="domain" description="BRCT" evidence="7">
    <location>
        <begin position="1394"/>
        <end position="1487"/>
    </location>
</feature>
<dbReference type="Pfam" id="PF16589">
    <property type="entry name" value="BRCT_2"/>
    <property type="match status" value="1"/>
</dbReference>
<dbReference type="InterPro" id="IPR036420">
    <property type="entry name" value="BRCT_dom_sf"/>
</dbReference>
<feature type="region of interest" description="Disordered" evidence="6">
    <location>
        <begin position="799"/>
        <end position="818"/>
    </location>
</feature>
<evidence type="ECO:0000259" key="7">
    <source>
        <dbReference type="PROSITE" id="PS50172"/>
    </source>
</evidence>
<feature type="compositionally biased region" description="Low complexity" evidence="6">
    <location>
        <begin position="569"/>
        <end position="617"/>
    </location>
</feature>
<feature type="domain" description="BRCT" evidence="7">
    <location>
        <begin position="999"/>
        <end position="1086"/>
    </location>
</feature>
<dbReference type="Pfam" id="PF12738">
    <property type="entry name" value="PTCB-BRCT"/>
    <property type="match status" value="2"/>
</dbReference>
<dbReference type="CDD" id="cd18440">
    <property type="entry name" value="BRCT_PAXIP1_rpt6"/>
    <property type="match status" value="1"/>
</dbReference>
<feature type="compositionally biased region" description="Polar residues" evidence="6">
    <location>
        <begin position="722"/>
        <end position="749"/>
    </location>
</feature>
<dbReference type="InterPro" id="IPR001357">
    <property type="entry name" value="BRCT_dom"/>
</dbReference>
<feature type="region of interest" description="Disordered" evidence="6">
    <location>
        <begin position="664"/>
        <end position="749"/>
    </location>
</feature>
<dbReference type="GO" id="GO:0044666">
    <property type="term" value="C:MLL3/4 complex"/>
    <property type="evidence" value="ECO:0007669"/>
    <property type="project" value="TreeGrafter"/>
</dbReference>
<feature type="region of interest" description="Disordered" evidence="6">
    <location>
        <begin position="230"/>
        <end position="263"/>
    </location>
</feature>
<dbReference type="PANTHER" id="PTHR23196:SF1">
    <property type="entry name" value="PAX-INTERACTING PROTEIN 1"/>
    <property type="match status" value="1"/>
</dbReference>
<feature type="compositionally biased region" description="Polar residues" evidence="6">
    <location>
        <begin position="664"/>
        <end position="705"/>
    </location>
</feature>
<dbReference type="CDD" id="cd17711">
    <property type="entry name" value="BRCT_PAXIP1_rpt3"/>
    <property type="match status" value="1"/>
</dbReference>
<evidence type="ECO:0000256" key="5">
    <source>
        <dbReference type="ARBA" id="ARBA00030146"/>
    </source>
</evidence>
<feature type="region of interest" description="Disordered" evidence="6">
    <location>
        <begin position="566"/>
        <end position="621"/>
    </location>
</feature>
<dbReference type="CDD" id="cd17710">
    <property type="entry name" value="BRCT_PAXIP1_rpt2"/>
    <property type="match status" value="1"/>
</dbReference>
<organism evidence="8">
    <name type="scientific">Megafenestra aurita</name>
    <dbReference type="NCBI Taxonomy" id="2291010"/>
    <lineage>
        <taxon>Eukaryota</taxon>
        <taxon>Metazoa</taxon>
        <taxon>Ecdysozoa</taxon>
        <taxon>Arthropoda</taxon>
        <taxon>Crustacea</taxon>
        <taxon>Branchiopoda</taxon>
        <taxon>Diplostraca</taxon>
        <taxon>Cladocera</taxon>
        <taxon>Anomopoda</taxon>
        <taxon>Daphniidae</taxon>
        <taxon>Megafenestra</taxon>
    </lineage>
</organism>
<feature type="compositionally biased region" description="Low complexity" evidence="6">
    <location>
        <begin position="799"/>
        <end position="810"/>
    </location>
</feature>